<protein>
    <submittedName>
        <fullName evidence="3">Uncharacterized protein</fullName>
    </submittedName>
</protein>
<accession>A0A1L7I3X8</accession>
<feature type="chain" id="PRO_5043332650" evidence="2">
    <location>
        <begin position="22"/>
        <end position="115"/>
    </location>
</feature>
<dbReference type="OrthoDB" id="678557at2"/>
<feature type="compositionally biased region" description="Polar residues" evidence="1">
    <location>
        <begin position="29"/>
        <end position="43"/>
    </location>
</feature>
<organism evidence="3 4">
    <name type="scientific">Christiangramia flava JLT2011</name>
    <dbReference type="NCBI Taxonomy" id="1229726"/>
    <lineage>
        <taxon>Bacteria</taxon>
        <taxon>Pseudomonadati</taxon>
        <taxon>Bacteroidota</taxon>
        <taxon>Flavobacteriia</taxon>
        <taxon>Flavobacteriales</taxon>
        <taxon>Flavobacteriaceae</taxon>
        <taxon>Christiangramia</taxon>
    </lineage>
</organism>
<feature type="region of interest" description="Disordered" evidence="1">
    <location>
        <begin position="23"/>
        <end position="60"/>
    </location>
</feature>
<dbReference type="KEGG" id="gfl:GRFL_1557"/>
<evidence type="ECO:0000256" key="2">
    <source>
        <dbReference type="SAM" id="SignalP"/>
    </source>
</evidence>
<keyword evidence="2" id="KW-0732">Signal</keyword>
<name>A0A1L7I3X8_9FLAO</name>
<evidence type="ECO:0000313" key="4">
    <source>
        <dbReference type="Proteomes" id="UP000186230"/>
    </source>
</evidence>
<feature type="signal peptide" evidence="2">
    <location>
        <begin position="1"/>
        <end position="21"/>
    </location>
</feature>
<evidence type="ECO:0000256" key="1">
    <source>
        <dbReference type="SAM" id="MobiDB-lite"/>
    </source>
</evidence>
<dbReference type="AlphaFoldDB" id="A0A1L7I3X8"/>
<dbReference type="RefSeq" id="WP_083644077.1">
    <property type="nucleotide sequence ID" value="NZ_AMRU01000001.1"/>
</dbReference>
<reference evidence="3 4" key="1">
    <citation type="submission" date="2016-07" db="EMBL/GenBank/DDBJ databases">
        <title>Multi-omics approach to identify versatile polysaccharide utilization systems of a marine flavobacterium Gramella flava.</title>
        <authorList>
            <person name="Tang K."/>
        </authorList>
    </citation>
    <scope>NUCLEOTIDE SEQUENCE [LARGE SCALE GENOMIC DNA]</scope>
    <source>
        <strain evidence="3 4">JLT2011</strain>
    </source>
</reference>
<dbReference type="STRING" id="1229726.GRFL_1557"/>
<dbReference type="EMBL" id="CP016359">
    <property type="protein sequence ID" value="APU68281.1"/>
    <property type="molecule type" value="Genomic_DNA"/>
</dbReference>
<keyword evidence="4" id="KW-1185">Reference proteome</keyword>
<feature type="region of interest" description="Disordered" evidence="1">
    <location>
        <begin position="88"/>
        <end position="115"/>
    </location>
</feature>
<dbReference type="Proteomes" id="UP000186230">
    <property type="component" value="Chromosome"/>
</dbReference>
<proteinExistence type="predicted"/>
<evidence type="ECO:0000313" key="3">
    <source>
        <dbReference type="EMBL" id="APU68281.1"/>
    </source>
</evidence>
<dbReference type="PROSITE" id="PS51257">
    <property type="entry name" value="PROKAR_LIPOPROTEIN"/>
    <property type="match status" value="1"/>
</dbReference>
<sequence>MKIFQILAILVLCLAVFTSCKEEEKKETPVSTAQQPATNTAETSTEKTELKYNPEHGKEGHRCDLPVGAPLANTDAMQQQQLQSPVRIQPNTPAINPPHGQPGHDCSIPVGAALN</sequence>
<feature type="compositionally biased region" description="Basic and acidic residues" evidence="1">
    <location>
        <begin position="44"/>
        <end position="60"/>
    </location>
</feature>
<gene>
    <name evidence="3" type="ORF">GRFL_1557</name>
</gene>